<dbReference type="EMBL" id="SWJZ01000046">
    <property type="protein sequence ID" value="TKD18009.1"/>
    <property type="molecule type" value="Genomic_DNA"/>
</dbReference>
<evidence type="ECO:0000256" key="2">
    <source>
        <dbReference type="ARBA" id="ARBA00023125"/>
    </source>
</evidence>
<proteinExistence type="predicted"/>
<evidence type="ECO:0000259" key="5">
    <source>
        <dbReference type="PROSITE" id="PS50977"/>
    </source>
</evidence>
<evidence type="ECO:0000256" key="4">
    <source>
        <dbReference type="PROSITE-ProRule" id="PRU00335"/>
    </source>
</evidence>
<dbReference type="AlphaFoldDB" id="A0A4U1JRF2"/>
<dbReference type="PRINTS" id="PR00455">
    <property type="entry name" value="HTHTETR"/>
</dbReference>
<dbReference type="InterPro" id="IPR036271">
    <property type="entry name" value="Tet_transcr_reg_TetR-rel_C_sf"/>
</dbReference>
<dbReference type="GO" id="GO:0003677">
    <property type="term" value="F:DNA binding"/>
    <property type="evidence" value="ECO:0007669"/>
    <property type="project" value="UniProtKB-UniRule"/>
</dbReference>
<keyword evidence="1" id="KW-0805">Transcription regulation</keyword>
<accession>A0A4U1JRF2</accession>
<gene>
    <name evidence="6" type="ORF">FBT96_11875</name>
</gene>
<keyword evidence="3" id="KW-0804">Transcription</keyword>
<organism evidence="6 7">
    <name type="scientific">Rhodobacter capsulatus</name>
    <name type="common">Rhodopseudomonas capsulata</name>
    <dbReference type="NCBI Taxonomy" id="1061"/>
    <lineage>
        <taxon>Bacteria</taxon>
        <taxon>Pseudomonadati</taxon>
        <taxon>Pseudomonadota</taxon>
        <taxon>Alphaproteobacteria</taxon>
        <taxon>Rhodobacterales</taxon>
        <taxon>Rhodobacter group</taxon>
        <taxon>Rhodobacter</taxon>
    </lineage>
</organism>
<comment type="caution">
    <text evidence="6">The sequence shown here is derived from an EMBL/GenBank/DDBJ whole genome shotgun (WGS) entry which is preliminary data.</text>
</comment>
<dbReference type="InterPro" id="IPR011075">
    <property type="entry name" value="TetR_C"/>
</dbReference>
<dbReference type="Gene3D" id="1.10.357.10">
    <property type="entry name" value="Tetracycline Repressor, domain 2"/>
    <property type="match status" value="1"/>
</dbReference>
<reference evidence="6 7" key="1">
    <citation type="submission" date="2019-04" db="EMBL/GenBank/DDBJ databases">
        <title>Draft Whole-Genome sequence of the purple photosynthetic bacterium Rhodobacter capsulatus SP108 with an indigenous class A beta-lactamase.</title>
        <authorList>
            <person name="Robertson S."/>
            <person name="Meyer T.E."/>
            <person name="Kyndt J.A."/>
        </authorList>
    </citation>
    <scope>NUCLEOTIDE SEQUENCE [LARGE SCALE GENOMIC DNA]</scope>
    <source>
        <strain evidence="6 7">SP108</strain>
    </source>
</reference>
<dbReference type="InterPro" id="IPR009057">
    <property type="entry name" value="Homeodomain-like_sf"/>
</dbReference>
<dbReference type="PROSITE" id="PS50977">
    <property type="entry name" value="HTH_TETR_2"/>
    <property type="match status" value="1"/>
</dbReference>
<protein>
    <submittedName>
        <fullName evidence="6">TetR/AcrR family transcriptional regulator</fullName>
    </submittedName>
</protein>
<keyword evidence="2 4" id="KW-0238">DNA-binding</keyword>
<dbReference type="RefSeq" id="WP_136906900.1">
    <property type="nucleotide sequence ID" value="NZ_SWJZ01000046.1"/>
</dbReference>
<dbReference type="PANTHER" id="PTHR47506">
    <property type="entry name" value="TRANSCRIPTIONAL REGULATORY PROTEIN"/>
    <property type="match status" value="1"/>
</dbReference>
<evidence type="ECO:0000313" key="6">
    <source>
        <dbReference type="EMBL" id="TKD18009.1"/>
    </source>
</evidence>
<dbReference type="SUPFAM" id="SSF48498">
    <property type="entry name" value="Tetracyclin repressor-like, C-terminal domain"/>
    <property type="match status" value="1"/>
</dbReference>
<name>A0A4U1JRF2_RHOCA</name>
<dbReference type="OrthoDB" id="9811084at2"/>
<feature type="DNA-binding region" description="H-T-H motif" evidence="4">
    <location>
        <begin position="31"/>
        <end position="50"/>
    </location>
</feature>
<evidence type="ECO:0000313" key="7">
    <source>
        <dbReference type="Proteomes" id="UP000310597"/>
    </source>
</evidence>
<evidence type="ECO:0000256" key="3">
    <source>
        <dbReference type="ARBA" id="ARBA00023163"/>
    </source>
</evidence>
<sequence length="213" mass="23316">MTLTSKAEATRQNLLDTGYRLVLSKGFSALGLQEILKGSGVPKGSFYHYFASKEAFGCALLDDYVTEYGDRLDQLLAIEAENGRQRLLRYWQAWLDPDAGETAGRGWAEDCLAVKLSAEVADLSEAMRMALSDGIERVLHRITTLIVEARDDGSLPPGPEPEALAQVLYQMWLGAALLAKLTRSHMPMQRAMVATKQLLACPADPTLQTKGTA</sequence>
<evidence type="ECO:0000256" key="1">
    <source>
        <dbReference type="ARBA" id="ARBA00023015"/>
    </source>
</evidence>
<dbReference type="Pfam" id="PF00440">
    <property type="entry name" value="TetR_N"/>
    <property type="match status" value="1"/>
</dbReference>
<dbReference type="Pfam" id="PF16925">
    <property type="entry name" value="TetR_C_13"/>
    <property type="match status" value="1"/>
</dbReference>
<dbReference type="InterPro" id="IPR001647">
    <property type="entry name" value="HTH_TetR"/>
</dbReference>
<feature type="domain" description="HTH tetR-type" evidence="5">
    <location>
        <begin position="8"/>
        <end position="68"/>
    </location>
</feature>
<dbReference type="SUPFAM" id="SSF46689">
    <property type="entry name" value="Homeodomain-like"/>
    <property type="match status" value="1"/>
</dbReference>
<dbReference type="Proteomes" id="UP000310597">
    <property type="component" value="Unassembled WGS sequence"/>
</dbReference>
<dbReference type="PANTHER" id="PTHR47506:SF6">
    <property type="entry name" value="HTH-TYPE TRANSCRIPTIONAL REPRESSOR NEMR"/>
    <property type="match status" value="1"/>
</dbReference>